<dbReference type="EMBL" id="LFJN01000004">
    <property type="protein sequence ID" value="KPI43865.1"/>
    <property type="molecule type" value="Genomic_DNA"/>
</dbReference>
<dbReference type="AlphaFoldDB" id="A0A0N1P159"/>
<dbReference type="InterPro" id="IPR036866">
    <property type="entry name" value="RibonucZ/Hydroxyglut_hydro"/>
</dbReference>
<organism evidence="2 3">
    <name type="scientific">Cyphellophora attinorum</name>
    <dbReference type="NCBI Taxonomy" id="1664694"/>
    <lineage>
        <taxon>Eukaryota</taxon>
        <taxon>Fungi</taxon>
        <taxon>Dikarya</taxon>
        <taxon>Ascomycota</taxon>
        <taxon>Pezizomycotina</taxon>
        <taxon>Eurotiomycetes</taxon>
        <taxon>Chaetothyriomycetidae</taxon>
        <taxon>Chaetothyriales</taxon>
        <taxon>Cyphellophoraceae</taxon>
        <taxon>Cyphellophora</taxon>
    </lineage>
</organism>
<dbReference type="CDD" id="cd07739">
    <property type="entry name" value="metallo-hydrolase-like_MBL-fold"/>
    <property type="match status" value="1"/>
</dbReference>
<dbReference type="OrthoDB" id="536211at2759"/>
<dbReference type="VEuPathDB" id="FungiDB:AB675_6368"/>
<dbReference type="Proteomes" id="UP000038010">
    <property type="component" value="Unassembled WGS sequence"/>
</dbReference>
<evidence type="ECO:0000313" key="2">
    <source>
        <dbReference type="EMBL" id="KPI43865.1"/>
    </source>
</evidence>
<dbReference type="SMART" id="SM00849">
    <property type="entry name" value="Lactamase_B"/>
    <property type="match status" value="1"/>
</dbReference>
<protein>
    <recommendedName>
        <fullName evidence="1">Metallo-beta-lactamase domain-containing protein</fullName>
    </recommendedName>
</protein>
<evidence type="ECO:0000259" key="1">
    <source>
        <dbReference type="SMART" id="SM00849"/>
    </source>
</evidence>
<reference evidence="2 3" key="1">
    <citation type="submission" date="2015-06" db="EMBL/GenBank/DDBJ databases">
        <title>Draft genome of the ant-associated black yeast Phialophora attae CBS 131958.</title>
        <authorList>
            <person name="Moreno L.F."/>
            <person name="Stielow B.J."/>
            <person name="de Hoog S."/>
            <person name="Vicente V.A."/>
            <person name="Weiss V.A."/>
            <person name="de Vries M."/>
            <person name="Cruz L.M."/>
            <person name="Souza E.M."/>
        </authorList>
    </citation>
    <scope>NUCLEOTIDE SEQUENCE [LARGE SCALE GENOMIC DNA]</scope>
    <source>
        <strain evidence="2 3">CBS 131958</strain>
    </source>
</reference>
<dbReference type="PANTHER" id="PTHR42951">
    <property type="entry name" value="METALLO-BETA-LACTAMASE DOMAIN-CONTAINING"/>
    <property type="match status" value="1"/>
</dbReference>
<evidence type="ECO:0000313" key="3">
    <source>
        <dbReference type="Proteomes" id="UP000038010"/>
    </source>
</evidence>
<accession>A0A0N1P159</accession>
<dbReference type="InterPro" id="IPR001279">
    <property type="entry name" value="Metallo-B-lactamas"/>
</dbReference>
<name>A0A0N1P159_9EURO</name>
<keyword evidence="3" id="KW-1185">Reference proteome</keyword>
<dbReference type="InterPro" id="IPR050855">
    <property type="entry name" value="NDM-1-like"/>
</dbReference>
<dbReference type="GeneID" id="28738533"/>
<gene>
    <name evidence="2" type="ORF">AB675_6368</name>
</gene>
<feature type="domain" description="Metallo-beta-lactamase" evidence="1">
    <location>
        <begin position="28"/>
        <end position="230"/>
    </location>
</feature>
<comment type="caution">
    <text evidence="2">The sequence shown here is derived from an EMBL/GenBank/DDBJ whole genome shotgun (WGS) entry which is preliminary data.</text>
</comment>
<dbReference type="Pfam" id="PF00753">
    <property type="entry name" value="Lactamase_B"/>
    <property type="match status" value="1"/>
</dbReference>
<proteinExistence type="predicted"/>
<dbReference type="RefSeq" id="XP_018003828.1">
    <property type="nucleotide sequence ID" value="XM_018146653.1"/>
</dbReference>
<dbReference type="Gene3D" id="3.60.15.10">
    <property type="entry name" value="Ribonuclease Z/Hydroxyacylglutathione hydrolase-like"/>
    <property type="match status" value="1"/>
</dbReference>
<dbReference type="PANTHER" id="PTHR42951:SF14">
    <property type="entry name" value="METALLO-BETA-LACTAMASE SUPERFAMILY PROTEIN"/>
    <property type="match status" value="1"/>
</dbReference>
<dbReference type="SUPFAM" id="SSF56281">
    <property type="entry name" value="Metallo-hydrolase/oxidoreductase"/>
    <property type="match status" value="1"/>
</dbReference>
<sequence>MPLYASVYVSPPIPLLGPNGKPGGLWSPISSTLLHTTTDAVLIDTPITIAQNNDLIAWIRATLHLGCKLTYVYITHGHGDHWFGINALLQAFPGVQVLATKGTIAHMRDQVSASTFQTAWGSRFPSQIDTNFSVIDKVQPLSSDGEFHIPNETGGKHTMCAVETGHTDTHDTTVLFCPDLALVAAGDAVYGDVHQMLAEANTPALRGEWISAIEKIQALEPTPRIVVPGHMKADEVPGAWHLERSKRYIQDFDDLVRGGEFGGSVKGLVGKMKERWPTRFNDAVVVLSSMVAVRQLKEAGGGKGGKL</sequence>